<dbReference type="Pfam" id="PF03097">
    <property type="entry name" value="BRO1"/>
    <property type="match status" value="1"/>
</dbReference>
<keyword evidence="4" id="KW-1185">Reference proteome</keyword>
<dbReference type="InParanoid" id="A2DHN1"/>
<dbReference type="EMBL" id="DS113201">
    <property type="protein sequence ID" value="EAY20079.1"/>
    <property type="molecule type" value="Genomic_DNA"/>
</dbReference>
<dbReference type="VEuPathDB" id="TrichDB:TVAGG3_0302870"/>
<protein>
    <recommendedName>
        <fullName evidence="2">BRO1 domain-containing protein</fullName>
    </recommendedName>
</protein>
<accession>A2DHN1</accession>
<dbReference type="InterPro" id="IPR038499">
    <property type="entry name" value="BRO1_sf"/>
</dbReference>
<evidence type="ECO:0000313" key="3">
    <source>
        <dbReference type="EMBL" id="EAY20079.1"/>
    </source>
</evidence>
<reference evidence="3" key="2">
    <citation type="journal article" date="2007" name="Science">
        <title>Draft genome sequence of the sexually transmitted pathogen Trichomonas vaginalis.</title>
        <authorList>
            <person name="Carlton J.M."/>
            <person name="Hirt R.P."/>
            <person name="Silva J.C."/>
            <person name="Delcher A.L."/>
            <person name="Schatz M."/>
            <person name="Zhao Q."/>
            <person name="Wortman J.R."/>
            <person name="Bidwell S.L."/>
            <person name="Alsmark U.C.M."/>
            <person name="Besteiro S."/>
            <person name="Sicheritz-Ponten T."/>
            <person name="Noel C.J."/>
            <person name="Dacks J.B."/>
            <person name="Foster P.G."/>
            <person name="Simillion C."/>
            <person name="Van de Peer Y."/>
            <person name="Miranda-Saavedra D."/>
            <person name="Barton G.J."/>
            <person name="Westrop G.D."/>
            <person name="Mueller S."/>
            <person name="Dessi D."/>
            <person name="Fiori P.L."/>
            <person name="Ren Q."/>
            <person name="Paulsen I."/>
            <person name="Zhang H."/>
            <person name="Bastida-Corcuera F.D."/>
            <person name="Simoes-Barbosa A."/>
            <person name="Brown M.T."/>
            <person name="Hayes R.D."/>
            <person name="Mukherjee M."/>
            <person name="Okumura C.Y."/>
            <person name="Schneider R."/>
            <person name="Smith A.J."/>
            <person name="Vanacova S."/>
            <person name="Villalvazo M."/>
            <person name="Haas B.J."/>
            <person name="Pertea M."/>
            <person name="Feldblyum T.V."/>
            <person name="Utterback T.R."/>
            <person name="Shu C.L."/>
            <person name="Osoegawa K."/>
            <person name="de Jong P.J."/>
            <person name="Hrdy I."/>
            <person name="Horvathova L."/>
            <person name="Zubacova Z."/>
            <person name="Dolezal P."/>
            <person name="Malik S.B."/>
            <person name="Logsdon J.M. Jr."/>
            <person name="Henze K."/>
            <person name="Gupta A."/>
            <person name="Wang C.C."/>
            <person name="Dunne R.L."/>
            <person name="Upcroft J.A."/>
            <person name="Upcroft P."/>
            <person name="White O."/>
            <person name="Salzberg S.L."/>
            <person name="Tang P."/>
            <person name="Chiu C.-H."/>
            <person name="Lee Y.-S."/>
            <person name="Embley T.M."/>
            <person name="Coombs G.H."/>
            <person name="Mottram J.C."/>
            <person name="Tachezy J."/>
            <person name="Fraser-Liggett C.M."/>
            <person name="Johnson P.J."/>
        </authorList>
    </citation>
    <scope>NUCLEOTIDE SEQUENCE [LARGE SCALE GENOMIC DNA]</scope>
    <source>
        <strain evidence="3">G3</strain>
    </source>
</reference>
<feature type="domain" description="BRO1" evidence="2">
    <location>
        <begin position="60"/>
        <end position="291"/>
    </location>
</feature>
<feature type="region of interest" description="Disordered" evidence="1">
    <location>
        <begin position="326"/>
        <end position="391"/>
    </location>
</feature>
<dbReference type="VEuPathDB" id="TrichDB:TVAG_365870"/>
<organism evidence="3 4">
    <name type="scientific">Trichomonas vaginalis (strain ATCC PRA-98 / G3)</name>
    <dbReference type="NCBI Taxonomy" id="412133"/>
    <lineage>
        <taxon>Eukaryota</taxon>
        <taxon>Metamonada</taxon>
        <taxon>Parabasalia</taxon>
        <taxon>Trichomonadida</taxon>
        <taxon>Trichomonadidae</taxon>
        <taxon>Trichomonas</taxon>
    </lineage>
</organism>
<evidence type="ECO:0000313" key="4">
    <source>
        <dbReference type="Proteomes" id="UP000001542"/>
    </source>
</evidence>
<proteinExistence type="predicted"/>
<dbReference type="RefSeq" id="XP_001581065.1">
    <property type="nucleotide sequence ID" value="XM_001581015.1"/>
</dbReference>
<evidence type="ECO:0000259" key="2">
    <source>
        <dbReference type="Pfam" id="PF03097"/>
    </source>
</evidence>
<dbReference type="KEGG" id="tva:5465613"/>
<name>A2DHN1_TRIV3</name>
<evidence type="ECO:0000256" key="1">
    <source>
        <dbReference type="SAM" id="MobiDB-lite"/>
    </source>
</evidence>
<gene>
    <name evidence="3" type="ORF">TVAG_365870</name>
</gene>
<reference evidence="3" key="1">
    <citation type="submission" date="2006-10" db="EMBL/GenBank/DDBJ databases">
        <authorList>
            <person name="Amadeo P."/>
            <person name="Zhao Q."/>
            <person name="Wortman J."/>
            <person name="Fraser-Liggett C."/>
            <person name="Carlton J."/>
        </authorList>
    </citation>
    <scope>NUCLEOTIDE SEQUENCE</scope>
    <source>
        <strain evidence="3">G3</strain>
    </source>
</reference>
<dbReference type="Gene3D" id="1.25.40.280">
    <property type="entry name" value="alix/aip1 like domains"/>
    <property type="match status" value="1"/>
</dbReference>
<sequence>MIPFPPTKNKSHETDAGINAAFGGSAPNVVELSHRVKSDVPDETAFQEYLPMLGVIANARVSTCYTSPFKTSDTFPSDEGMVEVINTLWNYLSYIHQKILSIDASSTDQLKEVKNYIQDAMAICDNLYKATSQCDHPFMTPQVSEYAKQYNKYIIAVWQVAIMQVSGKNKNFIARQALTAVNEIRECDNIARVMAEPMRSYFMPIATTTLAYYQGYAYFMKGSYHLNNKEFGIGIQCYRTACRYVNRQDAKIDFAPTIANALTSLKRACLTSKDAAEQQNRDIYLEKVPDGDPEGFKPLPLMQLTSNNELYIKHFFEEEMAMLEDDPWADPGASIPSGTPTSSQGGEQPPGDLPDDSISDDPWNSGGPKVVRDTNPWNSQPSQPPSYDIPQEDPFPVWEIAMQLKVKVTDMCRQLLNNPKWRAEAEKTLQMLGQGAAADNQIQNTINSFKRGDPNITHDYVEGYVQKAMQFYSNVEAKLKRMV</sequence>
<dbReference type="AlphaFoldDB" id="A2DHN1"/>
<dbReference type="Proteomes" id="UP000001542">
    <property type="component" value="Unassembled WGS sequence"/>
</dbReference>
<dbReference type="SMR" id="A2DHN1"/>
<dbReference type="InterPro" id="IPR004328">
    <property type="entry name" value="BRO1_dom"/>
</dbReference>
<feature type="compositionally biased region" description="Polar residues" evidence="1">
    <location>
        <begin position="336"/>
        <end position="346"/>
    </location>
</feature>
<dbReference type="OrthoDB" id="10649853at2759"/>